<reference evidence="1 2" key="1">
    <citation type="submission" date="2019-06" db="EMBL/GenBank/DDBJ databases">
        <title>Draft genomes of female and male turbot (Scophthalmus maximus).</title>
        <authorList>
            <person name="Xu H."/>
            <person name="Xu X.-W."/>
            <person name="Shao C."/>
            <person name="Chen S."/>
        </authorList>
    </citation>
    <scope>NUCLEOTIDE SEQUENCE [LARGE SCALE GENOMIC DNA]</scope>
    <source>
        <strain evidence="1">Ysfricsl-2016a</strain>
        <tissue evidence="1">Blood</tissue>
    </source>
</reference>
<proteinExistence type="predicted"/>
<evidence type="ECO:0000313" key="2">
    <source>
        <dbReference type="Proteomes" id="UP000438429"/>
    </source>
</evidence>
<dbReference type="AlphaFoldDB" id="A0A6A4T9S4"/>
<accession>A0A6A4T9S4</accession>
<dbReference type="Proteomes" id="UP000438429">
    <property type="component" value="Unassembled WGS sequence"/>
</dbReference>
<sequence>MAIMSSVLKGTKSCHFAFIEGVRSQRERESQKALFVPRSCTFKAKQVVYCALSVAQGSEEETAWFPVGISDQPVSSESETISSLLLLSDRHSEPLGLRLKRATLIGLNGSCCSLV</sequence>
<gene>
    <name evidence="1" type="ORF">F2P81_007036</name>
</gene>
<comment type="caution">
    <text evidence="1">The sequence shown here is derived from an EMBL/GenBank/DDBJ whole genome shotgun (WGS) entry which is preliminary data.</text>
</comment>
<protein>
    <submittedName>
        <fullName evidence="1">Uncharacterized protein</fullName>
    </submittedName>
</protein>
<dbReference type="EMBL" id="VEVO01000006">
    <property type="protein sequence ID" value="KAF0041138.1"/>
    <property type="molecule type" value="Genomic_DNA"/>
</dbReference>
<organism evidence="1 2">
    <name type="scientific">Scophthalmus maximus</name>
    <name type="common">Turbot</name>
    <name type="synonym">Psetta maxima</name>
    <dbReference type="NCBI Taxonomy" id="52904"/>
    <lineage>
        <taxon>Eukaryota</taxon>
        <taxon>Metazoa</taxon>
        <taxon>Chordata</taxon>
        <taxon>Craniata</taxon>
        <taxon>Vertebrata</taxon>
        <taxon>Euteleostomi</taxon>
        <taxon>Actinopterygii</taxon>
        <taxon>Neopterygii</taxon>
        <taxon>Teleostei</taxon>
        <taxon>Neoteleostei</taxon>
        <taxon>Acanthomorphata</taxon>
        <taxon>Carangaria</taxon>
        <taxon>Pleuronectiformes</taxon>
        <taxon>Pleuronectoidei</taxon>
        <taxon>Scophthalmidae</taxon>
        <taxon>Scophthalmus</taxon>
    </lineage>
</organism>
<name>A0A6A4T9S4_SCOMX</name>
<evidence type="ECO:0000313" key="1">
    <source>
        <dbReference type="EMBL" id="KAF0041138.1"/>
    </source>
</evidence>